<keyword evidence="4" id="KW-1185">Reference proteome</keyword>
<dbReference type="Pfam" id="PF01381">
    <property type="entry name" value="HTH_3"/>
    <property type="match status" value="1"/>
</dbReference>
<name>A0A417ZJG8_9LACO</name>
<dbReference type="PANTHER" id="PTHR46558:SF11">
    <property type="entry name" value="HTH-TYPE TRANSCRIPTIONAL REGULATOR XRE"/>
    <property type="match status" value="1"/>
</dbReference>
<evidence type="ECO:0000313" key="3">
    <source>
        <dbReference type="EMBL" id="RHW52048.1"/>
    </source>
</evidence>
<dbReference type="RefSeq" id="WP_118899740.1">
    <property type="nucleotide sequence ID" value="NZ_QOCR01000001.1"/>
</dbReference>
<evidence type="ECO:0000259" key="2">
    <source>
        <dbReference type="PROSITE" id="PS50943"/>
    </source>
</evidence>
<dbReference type="GO" id="GO:0003677">
    <property type="term" value="F:DNA binding"/>
    <property type="evidence" value="ECO:0007669"/>
    <property type="project" value="UniProtKB-KW"/>
</dbReference>
<dbReference type="SUPFAM" id="SSF47413">
    <property type="entry name" value="lambda repressor-like DNA-binding domains"/>
    <property type="match status" value="1"/>
</dbReference>
<dbReference type="AlphaFoldDB" id="A0A417ZJG8"/>
<reference evidence="3 4" key="1">
    <citation type="submission" date="2018-07" db="EMBL/GenBank/DDBJ databases">
        <title>Genome sequences of six Lactobacillus spp. isolated from bumble bee guts.</title>
        <authorList>
            <person name="Motta E.V.S."/>
            <person name="Moran N.A."/>
        </authorList>
    </citation>
    <scope>NUCLEOTIDE SEQUENCE [LARGE SCALE GENOMIC DNA]</scope>
    <source>
        <strain evidence="3 4">BI-1.1</strain>
    </source>
</reference>
<proteinExistence type="predicted"/>
<organism evidence="3 4">
    <name type="scientific">Bombilactobacillus bombi</name>
    <dbReference type="NCBI Taxonomy" id="1303590"/>
    <lineage>
        <taxon>Bacteria</taxon>
        <taxon>Bacillati</taxon>
        <taxon>Bacillota</taxon>
        <taxon>Bacilli</taxon>
        <taxon>Lactobacillales</taxon>
        <taxon>Lactobacillaceae</taxon>
        <taxon>Bombilactobacillus</taxon>
    </lineage>
</organism>
<dbReference type="InterPro" id="IPR010982">
    <property type="entry name" value="Lambda_DNA-bd_dom_sf"/>
</dbReference>
<accession>A0A417ZJG8</accession>
<sequence length="65" mass="7572">MCVQKNIKRIRLARGIKQKAISNYLNISEMKYSRIENSDKKIDSKTLEKIAQFLNVNANIFLTIN</sequence>
<dbReference type="SMART" id="SM00530">
    <property type="entry name" value="HTH_XRE"/>
    <property type="match status" value="1"/>
</dbReference>
<protein>
    <recommendedName>
        <fullName evidence="2">HTH cro/C1-type domain-containing protein</fullName>
    </recommendedName>
</protein>
<dbReference type="PROSITE" id="PS50943">
    <property type="entry name" value="HTH_CROC1"/>
    <property type="match status" value="1"/>
</dbReference>
<keyword evidence="1" id="KW-0238">DNA-binding</keyword>
<dbReference type="Proteomes" id="UP000284109">
    <property type="component" value="Unassembled WGS sequence"/>
</dbReference>
<dbReference type="InterPro" id="IPR001387">
    <property type="entry name" value="Cro/C1-type_HTH"/>
</dbReference>
<gene>
    <name evidence="3" type="ORF">DS831_01580</name>
</gene>
<evidence type="ECO:0000313" key="4">
    <source>
        <dbReference type="Proteomes" id="UP000284109"/>
    </source>
</evidence>
<dbReference type="OrthoDB" id="1495025at2"/>
<comment type="caution">
    <text evidence="3">The sequence shown here is derived from an EMBL/GenBank/DDBJ whole genome shotgun (WGS) entry which is preliminary data.</text>
</comment>
<dbReference type="Gene3D" id="1.10.260.40">
    <property type="entry name" value="lambda repressor-like DNA-binding domains"/>
    <property type="match status" value="1"/>
</dbReference>
<dbReference type="PANTHER" id="PTHR46558">
    <property type="entry name" value="TRACRIPTIONAL REGULATORY PROTEIN-RELATED-RELATED"/>
    <property type="match status" value="1"/>
</dbReference>
<dbReference type="CDD" id="cd00093">
    <property type="entry name" value="HTH_XRE"/>
    <property type="match status" value="1"/>
</dbReference>
<feature type="domain" description="HTH cro/C1-type" evidence="2">
    <location>
        <begin position="7"/>
        <end position="61"/>
    </location>
</feature>
<evidence type="ECO:0000256" key="1">
    <source>
        <dbReference type="ARBA" id="ARBA00023125"/>
    </source>
</evidence>
<dbReference type="EMBL" id="QOCR01000001">
    <property type="protein sequence ID" value="RHW52048.1"/>
    <property type="molecule type" value="Genomic_DNA"/>
</dbReference>